<name>W4V1H0_9FIRM</name>
<evidence type="ECO:0000313" key="2">
    <source>
        <dbReference type="EMBL" id="GAE87335.1"/>
    </source>
</evidence>
<gene>
    <name evidence="2" type="ORF">JCM21531_694</name>
</gene>
<sequence length="80" mass="8574">MVLMWLGISIAMHSFPSTGDAANIWSAVKHPDTPMLVKILTAPLVGLIYLCAIGSVIWLDLIYGIAVAMLIPNILISLIA</sequence>
<proteinExistence type="predicted"/>
<comment type="caution">
    <text evidence="2">The sequence shown here is derived from an EMBL/GenBank/DDBJ whole genome shotgun (WGS) entry which is preliminary data.</text>
</comment>
<keyword evidence="3" id="KW-1185">Reference proteome</keyword>
<dbReference type="RefSeq" id="WP_369347557.1">
    <property type="nucleotide sequence ID" value="NZ_BAVR01000006.1"/>
</dbReference>
<dbReference type="AlphaFoldDB" id="W4V1H0"/>
<keyword evidence="1" id="KW-0472">Membrane</keyword>
<evidence type="ECO:0000313" key="3">
    <source>
        <dbReference type="Proteomes" id="UP000019109"/>
    </source>
</evidence>
<organism evidence="2 3">
    <name type="scientific">Acetivibrio straminisolvens JCM 21531</name>
    <dbReference type="NCBI Taxonomy" id="1294263"/>
    <lineage>
        <taxon>Bacteria</taxon>
        <taxon>Bacillati</taxon>
        <taxon>Bacillota</taxon>
        <taxon>Clostridia</taxon>
        <taxon>Eubacteriales</taxon>
        <taxon>Oscillospiraceae</taxon>
        <taxon>Acetivibrio</taxon>
    </lineage>
</organism>
<dbReference type="EMBL" id="BAVR01000006">
    <property type="protein sequence ID" value="GAE87335.1"/>
    <property type="molecule type" value="Genomic_DNA"/>
</dbReference>
<reference evidence="2" key="1">
    <citation type="journal article" date="2014" name="Genome Announc.">
        <title>Draft Genome Sequence of Clostridium straminisolvens Strain JCM 21531T, Isolated from a Cellulose-Degrading Bacterial Community.</title>
        <authorList>
            <person name="Yuki M."/>
            <person name="Oshima K."/>
            <person name="Suda W."/>
            <person name="Sakamoto M."/>
            <person name="Kitamura K."/>
            <person name="Iida T."/>
            <person name="Hattori M."/>
            <person name="Ohkuma M."/>
        </authorList>
    </citation>
    <scope>NUCLEOTIDE SEQUENCE [LARGE SCALE GENOMIC DNA]</scope>
    <source>
        <strain evidence="2">JCM 21531</strain>
    </source>
</reference>
<protein>
    <submittedName>
        <fullName evidence="2">Uncharacterized protein</fullName>
    </submittedName>
</protein>
<dbReference type="Proteomes" id="UP000019109">
    <property type="component" value="Unassembled WGS sequence"/>
</dbReference>
<keyword evidence="1" id="KW-1133">Transmembrane helix</keyword>
<evidence type="ECO:0000256" key="1">
    <source>
        <dbReference type="SAM" id="Phobius"/>
    </source>
</evidence>
<keyword evidence="1" id="KW-0812">Transmembrane</keyword>
<feature type="transmembrane region" description="Helical" evidence="1">
    <location>
        <begin position="45"/>
        <end position="71"/>
    </location>
</feature>
<accession>W4V1H0</accession>